<accession>L7KQ38</accession>
<evidence type="ECO:0000313" key="1">
    <source>
        <dbReference type="EMBL" id="GAC50955.1"/>
    </source>
</evidence>
<organism evidence="1 2">
    <name type="scientific">Gordonia aichiensis NBRC 108223</name>
    <dbReference type="NCBI Taxonomy" id="1220583"/>
    <lineage>
        <taxon>Bacteria</taxon>
        <taxon>Bacillati</taxon>
        <taxon>Actinomycetota</taxon>
        <taxon>Actinomycetes</taxon>
        <taxon>Mycobacteriales</taxon>
        <taxon>Gordoniaceae</taxon>
        <taxon>Gordonia</taxon>
    </lineage>
</organism>
<dbReference type="AlphaFoldDB" id="L7KQ38"/>
<dbReference type="EMBL" id="BANR01000035">
    <property type="protein sequence ID" value="GAC50955.1"/>
    <property type="molecule type" value="Genomic_DNA"/>
</dbReference>
<sequence>MVRPKPGIRTPEQVAERLSSDPAAREVLAIAEWAEELRNLCDEWLAGREAQAEARSELAQAREYRAETELSRGGRHAS</sequence>
<dbReference type="STRING" id="1220583.GOACH_35_00070"/>
<proteinExistence type="predicted"/>
<evidence type="ECO:0000313" key="2">
    <source>
        <dbReference type="Proteomes" id="UP000010988"/>
    </source>
</evidence>
<gene>
    <name evidence="1" type="ORF">GOACH_35_00070</name>
</gene>
<name>L7KQ38_9ACTN</name>
<comment type="caution">
    <text evidence="1">The sequence shown here is derived from an EMBL/GenBank/DDBJ whole genome shotgun (WGS) entry which is preliminary data.</text>
</comment>
<keyword evidence="2" id="KW-1185">Reference proteome</keyword>
<dbReference type="Proteomes" id="UP000010988">
    <property type="component" value="Unassembled WGS sequence"/>
</dbReference>
<protein>
    <submittedName>
        <fullName evidence="1">Uncharacterized protein</fullName>
    </submittedName>
</protein>
<reference evidence="1 2" key="1">
    <citation type="submission" date="2012-12" db="EMBL/GenBank/DDBJ databases">
        <title>Whole genome shotgun sequence of Gordonia aichiensis NBRC 108223.</title>
        <authorList>
            <person name="Isaki-Nakamura S."/>
            <person name="Hosoyama A."/>
            <person name="Tsuchikane K."/>
            <person name="Ando Y."/>
            <person name="Baba S."/>
            <person name="Ohji S."/>
            <person name="Hamada M."/>
            <person name="Tamura T."/>
            <person name="Yamazoe A."/>
            <person name="Yamazaki S."/>
            <person name="Fujita N."/>
        </authorList>
    </citation>
    <scope>NUCLEOTIDE SEQUENCE [LARGE SCALE GENOMIC DNA]</scope>
    <source>
        <strain evidence="1 2">NBRC 108223</strain>
    </source>
</reference>